<organism evidence="1 2">
    <name type="scientific">Weissella coleopterorum</name>
    <dbReference type="NCBI Taxonomy" id="2714949"/>
    <lineage>
        <taxon>Bacteria</taxon>
        <taxon>Bacillati</taxon>
        <taxon>Bacillota</taxon>
        <taxon>Bacilli</taxon>
        <taxon>Lactobacillales</taxon>
        <taxon>Lactobacillaceae</taxon>
        <taxon>Weissella</taxon>
    </lineage>
</organism>
<evidence type="ECO:0000313" key="2">
    <source>
        <dbReference type="Proteomes" id="UP000500741"/>
    </source>
</evidence>
<dbReference type="AlphaFoldDB" id="A0A6G8AXW9"/>
<dbReference type="RefSeq" id="WP_166008884.1">
    <property type="nucleotide sequence ID" value="NZ_CP049888.1"/>
</dbReference>
<dbReference type="EMBL" id="CP049888">
    <property type="protein sequence ID" value="QIL49846.1"/>
    <property type="molecule type" value="Genomic_DNA"/>
</dbReference>
<dbReference type="KEGG" id="wco:G7084_00020"/>
<gene>
    <name evidence="1" type="ORF">G7084_00020</name>
</gene>
<accession>A0A6G8AXW9</accession>
<dbReference type="Proteomes" id="UP000500741">
    <property type="component" value="Chromosome"/>
</dbReference>
<dbReference type="NCBIfam" id="TIGR01669">
    <property type="entry name" value="phage_XkdX"/>
    <property type="match status" value="1"/>
</dbReference>
<sequence>MFPTIKQYFEMGLYKEDDIKLFLDTEMITQDEYDQIIVPENETVEPNNDLVPIDKPEEDTVDE</sequence>
<dbReference type="Pfam" id="PF09693">
    <property type="entry name" value="Phage_XkdX"/>
    <property type="match status" value="1"/>
</dbReference>
<protein>
    <submittedName>
        <fullName evidence="1">XkdX family protein</fullName>
    </submittedName>
</protein>
<dbReference type="InterPro" id="IPR010022">
    <property type="entry name" value="XkdX"/>
</dbReference>
<proteinExistence type="predicted"/>
<keyword evidence="2" id="KW-1185">Reference proteome</keyword>
<reference evidence="1 2" key="1">
    <citation type="submission" date="2020-03" db="EMBL/GenBank/DDBJ databases">
        <title>Weissella sp. nov., isolated from Cybister lewisianus.</title>
        <authorList>
            <person name="Hyun D.-W."/>
            <person name="Bae J.-W."/>
        </authorList>
    </citation>
    <scope>NUCLEOTIDE SEQUENCE [LARGE SCALE GENOMIC DNA]</scope>
    <source>
        <strain evidence="1 2">HDW19</strain>
    </source>
</reference>
<name>A0A6G8AXW9_9LACO</name>
<evidence type="ECO:0000313" key="1">
    <source>
        <dbReference type="EMBL" id="QIL49846.1"/>
    </source>
</evidence>